<organism evidence="2">
    <name type="scientific">Anopheles sinensis</name>
    <name type="common">Mosquito</name>
    <dbReference type="NCBI Taxonomy" id="74873"/>
    <lineage>
        <taxon>Eukaryota</taxon>
        <taxon>Metazoa</taxon>
        <taxon>Ecdysozoa</taxon>
        <taxon>Arthropoda</taxon>
        <taxon>Hexapoda</taxon>
        <taxon>Insecta</taxon>
        <taxon>Pterygota</taxon>
        <taxon>Neoptera</taxon>
        <taxon>Endopterygota</taxon>
        <taxon>Diptera</taxon>
        <taxon>Nematocera</taxon>
        <taxon>Culicoidea</taxon>
        <taxon>Culicidae</taxon>
        <taxon>Anophelinae</taxon>
        <taxon>Anopheles</taxon>
    </lineage>
</organism>
<evidence type="ECO:0000313" key="4">
    <source>
        <dbReference type="Proteomes" id="UP000030765"/>
    </source>
</evidence>
<dbReference type="EMBL" id="ATLV01019161">
    <property type="status" value="NOT_ANNOTATED_CDS"/>
    <property type="molecule type" value="Genomic_DNA"/>
</dbReference>
<evidence type="ECO:0000313" key="2">
    <source>
        <dbReference type="EMBL" id="KFB43860.1"/>
    </source>
</evidence>
<protein>
    <submittedName>
        <fullName evidence="2 3">Uncharacterized protein</fullName>
    </submittedName>
</protein>
<feature type="compositionally biased region" description="Basic and acidic residues" evidence="1">
    <location>
        <begin position="52"/>
        <end position="70"/>
    </location>
</feature>
<evidence type="ECO:0000313" key="3">
    <source>
        <dbReference type="EnsemblMetazoa" id="ASIC011710-PA"/>
    </source>
</evidence>
<feature type="region of interest" description="Disordered" evidence="1">
    <location>
        <begin position="47"/>
        <end position="80"/>
    </location>
</feature>
<dbReference type="EMBL" id="KE525263">
    <property type="protein sequence ID" value="KFB43860.1"/>
    <property type="molecule type" value="Genomic_DNA"/>
</dbReference>
<keyword evidence="4" id="KW-1185">Reference proteome</keyword>
<gene>
    <name evidence="2" type="ORF">ZHAS_00011710</name>
</gene>
<evidence type="ECO:0000256" key="1">
    <source>
        <dbReference type="SAM" id="MobiDB-lite"/>
    </source>
</evidence>
<dbReference type="AlphaFoldDB" id="A0A084W0W6"/>
<reference evidence="2 4" key="1">
    <citation type="journal article" date="2014" name="BMC Genomics">
        <title>Genome sequence of Anopheles sinensis provides insight into genetics basis of mosquito competence for malaria parasites.</title>
        <authorList>
            <person name="Zhou D."/>
            <person name="Zhang D."/>
            <person name="Ding G."/>
            <person name="Shi L."/>
            <person name="Hou Q."/>
            <person name="Ye Y."/>
            <person name="Xu Y."/>
            <person name="Zhou H."/>
            <person name="Xiong C."/>
            <person name="Li S."/>
            <person name="Yu J."/>
            <person name="Hong S."/>
            <person name="Yu X."/>
            <person name="Zou P."/>
            <person name="Chen C."/>
            <person name="Chang X."/>
            <person name="Wang W."/>
            <person name="Lv Y."/>
            <person name="Sun Y."/>
            <person name="Ma L."/>
            <person name="Shen B."/>
            <person name="Zhu C."/>
        </authorList>
    </citation>
    <scope>NUCLEOTIDE SEQUENCE [LARGE SCALE GENOMIC DNA]</scope>
</reference>
<dbReference type="VEuPathDB" id="VectorBase:ASIC011710"/>
<name>A0A084W0W6_ANOSI</name>
<accession>A0A084W0W6</accession>
<sequence>MESGSTKKNTVSEFSYMLQRQLTLTSKIGLNGNGTTYIGSLAVVRTSNSYEPRTENEKDKHSENQRWPDRHGHHQPVPYAMVRCCPPPTFKLSGPHAPGKDDRILIYG</sequence>
<proteinExistence type="predicted"/>
<dbReference type="EnsemblMetazoa" id="ASIC011710-RA">
    <property type="protein sequence ID" value="ASIC011710-PA"/>
    <property type="gene ID" value="ASIC011710"/>
</dbReference>
<dbReference type="Proteomes" id="UP000030765">
    <property type="component" value="Unassembled WGS sequence"/>
</dbReference>
<reference evidence="3" key="2">
    <citation type="submission" date="2020-05" db="UniProtKB">
        <authorList>
            <consortium name="EnsemblMetazoa"/>
        </authorList>
    </citation>
    <scope>IDENTIFICATION</scope>
</reference>